<evidence type="ECO:0000313" key="2">
    <source>
        <dbReference type="EMBL" id="GIH64472.1"/>
    </source>
</evidence>
<evidence type="ECO:0000256" key="1">
    <source>
        <dbReference type="SAM" id="SignalP"/>
    </source>
</evidence>
<evidence type="ECO:0000313" key="3">
    <source>
        <dbReference type="Proteomes" id="UP000660454"/>
    </source>
</evidence>
<dbReference type="Proteomes" id="UP000660454">
    <property type="component" value="Unassembled WGS sequence"/>
</dbReference>
<sequence>MKKTAVYAALALAATLIGGVSNSPAATAAPTPAPAPQAADASAAARADALDGFKRHLAEEVARRLGDRRLRDALIHELAGDGEADLAALLGSVPGTQDLAAYARDANSQILKLKGIEAEGALLQIRIDPQSVERISAGGTLVMATPSGDEKTVRTVVAYGSNGRTQELDAFRAPQRPVLIVGLDEHKSAELAQQTIRRYLTEAGIGGTDRSAADEPQTSNSLATRPVSTVFRIVNRDDHEPWYKGGPEIYAWVAGAGLDGKARVDQVEMPYITKEGTVYSPGQSLIEWSNFSWTSVDVVFMEHDDNSDLSGLIRAVVDGVLTVAGYEKYVPVADKIVAALPSGWTKDDDDWVDSCYNINRQTTDVHCAAIPSGMSLVLAFHWL</sequence>
<dbReference type="RefSeq" id="WP_204050713.1">
    <property type="nucleotide sequence ID" value="NZ_BOOF01000032.1"/>
</dbReference>
<dbReference type="Pfam" id="PF11301">
    <property type="entry name" value="DUF3103"/>
    <property type="match status" value="1"/>
</dbReference>
<evidence type="ECO:0008006" key="4">
    <source>
        <dbReference type="Google" id="ProtNLM"/>
    </source>
</evidence>
<comment type="caution">
    <text evidence="2">The sequence shown here is derived from an EMBL/GenBank/DDBJ whole genome shotgun (WGS) entry which is preliminary data.</text>
</comment>
<feature type="chain" id="PRO_5045434795" description="DUF3103 family protein" evidence="1">
    <location>
        <begin position="29"/>
        <end position="383"/>
    </location>
</feature>
<proteinExistence type="predicted"/>
<keyword evidence="3" id="KW-1185">Reference proteome</keyword>
<dbReference type="InterPro" id="IPR021452">
    <property type="entry name" value="DUF3103"/>
</dbReference>
<accession>A0ABQ4GSS8</accession>
<feature type="signal peptide" evidence="1">
    <location>
        <begin position="1"/>
        <end position="28"/>
    </location>
</feature>
<reference evidence="2 3" key="1">
    <citation type="submission" date="2021-01" db="EMBL/GenBank/DDBJ databases">
        <title>Whole genome shotgun sequence of Microbispora siamensis NBRC 104113.</title>
        <authorList>
            <person name="Komaki H."/>
            <person name="Tamura T."/>
        </authorList>
    </citation>
    <scope>NUCLEOTIDE SEQUENCE [LARGE SCALE GENOMIC DNA]</scope>
    <source>
        <strain evidence="2 3">NBRC 104113</strain>
    </source>
</reference>
<keyword evidence="1" id="KW-0732">Signal</keyword>
<protein>
    <recommendedName>
        <fullName evidence="4">DUF3103 family protein</fullName>
    </recommendedName>
</protein>
<organism evidence="2 3">
    <name type="scientific">Microbispora siamensis</name>
    <dbReference type="NCBI Taxonomy" id="564413"/>
    <lineage>
        <taxon>Bacteria</taxon>
        <taxon>Bacillati</taxon>
        <taxon>Actinomycetota</taxon>
        <taxon>Actinomycetes</taxon>
        <taxon>Streptosporangiales</taxon>
        <taxon>Streptosporangiaceae</taxon>
        <taxon>Microbispora</taxon>
    </lineage>
</organism>
<name>A0ABQ4GSS8_9ACTN</name>
<gene>
    <name evidence="2" type="ORF">Msi02_52890</name>
</gene>
<dbReference type="EMBL" id="BOOF01000032">
    <property type="protein sequence ID" value="GIH64472.1"/>
    <property type="molecule type" value="Genomic_DNA"/>
</dbReference>